<evidence type="ECO:0000313" key="1">
    <source>
        <dbReference type="EMBL" id="MDQ1207290.1"/>
    </source>
</evidence>
<dbReference type="EMBL" id="JAUTBK010000002">
    <property type="protein sequence ID" value="MDQ1207290.1"/>
    <property type="molecule type" value="Genomic_DNA"/>
</dbReference>
<proteinExistence type="predicted"/>
<protein>
    <recommendedName>
        <fullName evidence="3">Bacteriophage protein</fullName>
    </recommendedName>
</protein>
<comment type="caution">
    <text evidence="1">The sequence shown here is derived from an EMBL/GenBank/DDBJ whole genome shotgun (WGS) entry which is preliminary data.</text>
</comment>
<sequence length="161" mass="17941">MNRLKYCVTQSGYSAKLGDGVVSQKLDGGASRYRRSLKNVPHSVSVQWVIQEAGYQYLMAFYRVWRRKPNQAFLATLVIDDAPAQDYQCFFTESPTLSSKQGLVFTVTATLEVKPLVEDEAVDDLIVEFGNESDDDLSSLADPLEKLVNVDLPDALENLDA</sequence>
<evidence type="ECO:0000313" key="2">
    <source>
        <dbReference type="Proteomes" id="UP001233360"/>
    </source>
</evidence>
<dbReference type="RefSeq" id="WP_307001423.1">
    <property type="nucleotide sequence ID" value="NZ_JAUTBK010000002.1"/>
</dbReference>
<gene>
    <name evidence="1" type="ORF">QE380_000213</name>
</gene>
<dbReference type="Proteomes" id="UP001233360">
    <property type="component" value="Unassembled WGS sequence"/>
</dbReference>
<reference evidence="1 2" key="1">
    <citation type="submission" date="2023-07" db="EMBL/GenBank/DDBJ databases">
        <title>Functional and genomic diversity of the sorghum phyllosphere microbiome.</title>
        <authorList>
            <person name="Shade A."/>
        </authorList>
    </citation>
    <scope>NUCLEOTIDE SEQUENCE [LARGE SCALE GENOMIC DNA]</scope>
    <source>
        <strain evidence="1 2">SORGH_AS_0887</strain>
    </source>
</reference>
<name>A0ABU0URW2_ACIBI</name>
<accession>A0ABU0URW2</accession>
<keyword evidence="2" id="KW-1185">Reference proteome</keyword>
<evidence type="ECO:0008006" key="3">
    <source>
        <dbReference type="Google" id="ProtNLM"/>
    </source>
</evidence>
<organism evidence="1 2">
    <name type="scientific">Acinetobacter baylyi</name>
    <dbReference type="NCBI Taxonomy" id="202950"/>
    <lineage>
        <taxon>Bacteria</taxon>
        <taxon>Pseudomonadati</taxon>
        <taxon>Pseudomonadota</taxon>
        <taxon>Gammaproteobacteria</taxon>
        <taxon>Moraxellales</taxon>
        <taxon>Moraxellaceae</taxon>
        <taxon>Acinetobacter</taxon>
    </lineage>
</organism>